<evidence type="ECO:0000313" key="1">
    <source>
        <dbReference type="EMBL" id="KAJ3100488.1"/>
    </source>
</evidence>
<accession>A0AAD5SV21</accession>
<proteinExistence type="predicted"/>
<dbReference type="EMBL" id="JADGJH010002278">
    <property type="protein sequence ID" value="KAJ3100488.1"/>
    <property type="molecule type" value="Genomic_DNA"/>
</dbReference>
<organism evidence="1 2">
    <name type="scientific">Physocladia obscura</name>
    <dbReference type="NCBI Taxonomy" id="109957"/>
    <lineage>
        <taxon>Eukaryota</taxon>
        <taxon>Fungi</taxon>
        <taxon>Fungi incertae sedis</taxon>
        <taxon>Chytridiomycota</taxon>
        <taxon>Chytridiomycota incertae sedis</taxon>
        <taxon>Chytridiomycetes</taxon>
        <taxon>Chytridiales</taxon>
        <taxon>Chytriomycetaceae</taxon>
        <taxon>Physocladia</taxon>
    </lineage>
</organism>
<keyword evidence="2" id="KW-1185">Reference proteome</keyword>
<gene>
    <name evidence="1" type="ORF">HK100_004699</name>
</gene>
<name>A0AAD5SV21_9FUNG</name>
<comment type="caution">
    <text evidence="1">The sequence shown here is derived from an EMBL/GenBank/DDBJ whole genome shotgun (WGS) entry which is preliminary data.</text>
</comment>
<evidence type="ECO:0000313" key="2">
    <source>
        <dbReference type="Proteomes" id="UP001211907"/>
    </source>
</evidence>
<sequence length="64" mass="7080">MAEYGVQFDSCGTSNPVPKLKELKTLVLAACESSSEDAQTVSEIFRVAKWAFAMFCQDKMLSIK</sequence>
<protein>
    <submittedName>
        <fullName evidence="1">Uncharacterized protein</fullName>
    </submittedName>
</protein>
<dbReference type="Proteomes" id="UP001211907">
    <property type="component" value="Unassembled WGS sequence"/>
</dbReference>
<dbReference type="AlphaFoldDB" id="A0AAD5SV21"/>
<reference evidence="1" key="1">
    <citation type="submission" date="2020-05" db="EMBL/GenBank/DDBJ databases">
        <title>Phylogenomic resolution of chytrid fungi.</title>
        <authorList>
            <person name="Stajich J.E."/>
            <person name="Amses K."/>
            <person name="Simmons R."/>
            <person name="Seto K."/>
            <person name="Myers J."/>
            <person name="Bonds A."/>
            <person name="Quandt C.A."/>
            <person name="Barry K."/>
            <person name="Liu P."/>
            <person name="Grigoriev I."/>
            <person name="Longcore J.E."/>
            <person name="James T.Y."/>
        </authorList>
    </citation>
    <scope>NUCLEOTIDE SEQUENCE</scope>
    <source>
        <strain evidence="1">JEL0513</strain>
    </source>
</reference>